<keyword evidence="3" id="KW-1185">Reference proteome</keyword>
<dbReference type="InterPro" id="IPR011993">
    <property type="entry name" value="PH-like_dom_sf"/>
</dbReference>
<protein>
    <recommendedName>
        <fullName evidence="1">FERM domain-containing protein</fullName>
    </recommendedName>
</protein>
<dbReference type="EMBL" id="UZAI01005233">
    <property type="protein sequence ID" value="VDO89690.1"/>
    <property type="molecule type" value="Genomic_DNA"/>
</dbReference>
<organism evidence="2 3">
    <name type="scientific">Schistosoma margrebowiei</name>
    <dbReference type="NCBI Taxonomy" id="48269"/>
    <lineage>
        <taxon>Eukaryota</taxon>
        <taxon>Metazoa</taxon>
        <taxon>Spiralia</taxon>
        <taxon>Lophotrochozoa</taxon>
        <taxon>Platyhelminthes</taxon>
        <taxon>Trematoda</taxon>
        <taxon>Digenea</taxon>
        <taxon>Strigeidida</taxon>
        <taxon>Schistosomatoidea</taxon>
        <taxon>Schistosomatidae</taxon>
        <taxon>Schistosoma</taxon>
    </lineage>
</organism>
<dbReference type="GO" id="GO:0005085">
    <property type="term" value="F:guanyl-nucleotide exchange factor activity"/>
    <property type="evidence" value="ECO:0007669"/>
    <property type="project" value="TreeGrafter"/>
</dbReference>
<dbReference type="PANTHER" id="PTHR45858:SF5">
    <property type="entry name" value="MOESIN_EZRIN_RADIXIN HOMOLOG 1"/>
    <property type="match status" value="1"/>
</dbReference>
<dbReference type="PANTHER" id="PTHR45858">
    <property type="entry name" value="FERM DOMAIN CONTAINING PROTEIN"/>
    <property type="match status" value="1"/>
</dbReference>
<dbReference type="InterPro" id="IPR051835">
    <property type="entry name" value="RAC1-GEF"/>
</dbReference>
<proteinExistence type="predicted"/>
<reference evidence="2 3" key="1">
    <citation type="submission" date="2018-11" db="EMBL/GenBank/DDBJ databases">
        <authorList>
            <consortium name="Pathogen Informatics"/>
        </authorList>
    </citation>
    <scope>NUCLEOTIDE SEQUENCE [LARGE SCALE GENOMIC DNA]</scope>
    <source>
        <strain evidence="2 3">Zambia</strain>
    </source>
</reference>
<dbReference type="AlphaFoldDB" id="A0A3P7YNE9"/>
<sequence>MDTVRKIELYGIRVNPAKDNNGLNVNLAVTHSGICVYQGGVRTNLFSWARIRKLSFKRKNFFIKIHPEGYVSYIDFCKCNICSFFKLN</sequence>
<dbReference type="SMART" id="SM01196">
    <property type="entry name" value="FERM_C"/>
    <property type="match status" value="1"/>
</dbReference>
<dbReference type="PROSITE" id="PS50057">
    <property type="entry name" value="FERM_3"/>
    <property type="match status" value="1"/>
</dbReference>
<dbReference type="Proteomes" id="UP000277204">
    <property type="component" value="Unassembled WGS sequence"/>
</dbReference>
<dbReference type="Pfam" id="PF09380">
    <property type="entry name" value="FERM_C"/>
    <property type="match status" value="1"/>
</dbReference>
<evidence type="ECO:0000313" key="2">
    <source>
        <dbReference type="EMBL" id="VDO89690.1"/>
    </source>
</evidence>
<dbReference type="Gene3D" id="2.30.29.30">
    <property type="entry name" value="Pleckstrin-homology domain (PH domain)/Phosphotyrosine-binding domain (PTB)"/>
    <property type="match status" value="1"/>
</dbReference>
<evidence type="ECO:0000259" key="1">
    <source>
        <dbReference type="PROSITE" id="PS50057"/>
    </source>
</evidence>
<feature type="domain" description="FERM" evidence="1">
    <location>
        <begin position="1"/>
        <end position="88"/>
    </location>
</feature>
<dbReference type="InterPro" id="IPR018980">
    <property type="entry name" value="FERM_PH-like_C"/>
</dbReference>
<gene>
    <name evidence="2" type="ORF">SMRZ_LOCUS10283</name>
</gene>
<accession>A0A3P7YNE9</accession>
<dbReference type="SUPFAM" id="SSF50729">
    <property type="entry name" value="PH domain-like"/>
    <property type="match status" value="1"/>
</dbReference>
<evidence type="ECO:0000313" key="3">
    <source>
        <dbReference type="Proteomes" id="UP000277204"/>
    </source>
</evidence>
<name>A0A3P7YNE9_9TREM</name>
<dbReference type="InterPro" id="IPR000299">
    <property type="entry name" value="FERM_domain"/>
</dbReference>